<organism evidence="2 3">
    <name type="scientific">Paraburkholderia phytofirmans OLGA172</name>
    <dbReference type="NCBI Taxonomy" id="1417228"/>
    <lineage>
        <taxon>Bacteria</taxon>
        <taxon>Pseudomonadati</taxon>
        <taxon>Pseudomonadota</taxon>
        <taxon>Betaproteobacteria</taxon>
        <taxon>Burkholderiales</taxon>
        <taxon>Burkholderiaceae</taxon>
        <taxon>Paraburkholderia</taxon>
    </lineage>
</organism>
<reference evidence="2 3" key="1">
    <citation type="journal article" date="2016" name="Gene">
        <title>PacBio SMRT assembly of a complex multi-replicon genome reveals chlorocatechol degradative operon in a region of genome plasticity.</title>
        <authorList>
            <person name="Ricker N."/>
            <person name="Shen S.Y."/>
            <person name="Goordial J."/>
            <person name="Jin S."/>
            <person name="Fulthorpe R.R."/>
        </authorList>
    </citation>
    <scope>NUCLEOTIDE SEQUENCE [LARGE SCALE GENOMIC DNA]</scope>
    <source>
        <strain evidence="2 3">OLGA172</strain>
        <plasmid evidence="3">polga3</plasmid>
    </source>
</reference>
<feature type="compositionally biased region" description="Polar residues" evidence="1">
    <location>
        <begin position="10"/>
        <end position="21"/>
    </location>
</feature>
<accession>A0A167WSS2</accession>
<keyword evidence="3" id="KW-1185">Reference proteome</keyword>
<feature type="region of interest" description="Disordered" evidence="1">
    <location>
        <begin position="73"/>
        <end position="141"/>
    </location>
</feature>
<dbReference type="EMBL" id="CP014582">
    <property type="protein sequence ID" value="ANB78125.1"/>
    <property type="molecule type" value="Genomic_DNA"/>
</dbReference>
<feature type="compositionally biased region" description="Basic and acidic residues" evidence="1">
    <location>
        <begin position="89"/>
        <end position="111"/>
    </location>
</feature>
<keyword evidence="2" id="KW-0614">Plasmid</keyword>
<gene>
    <name evidence="2" type="ORF">AYM40_37810</name>
</gene>
<dbReference type="Proteomes" id="UP000076852">
    <property type="component" value="Plasmid pOLGA3"/>
</dbReference>
<dbReference type="RefSeq" id="WP_063501283.1">
    <property type="nucleotide sequence ID" value="NZ_CP014582.1"/>
</dbReference>
<feature type="compositionally biased region" description="Basic and acidic residues" evidence="1">
    <location>
        <begin position="131"/>
        <end position="141"/>
    </location>
</feature>
<sequence>MMNIKESPNDLPSFTVTSPARTKTGRLRELLEEIEAAQTAGWRIEKIVEALRGQALDLSVDYIKNALKRLRAERRNGKNQKAVKTAESAPEKEPQPVEKSPGEKLGKRDGESGNGRISADGFRDPVPTFTRDIHRRINLDE</sequence>
<evidence type="ECO:0000313" key="3">
    <source>
        <dbReference type="Proteomes" id="UP000076852"/>
    </source>
</evidence>
<feature type="region of interest" description="Disordered" evidence="1">
    <location>
        <begin position="1"/>
        <end position="24"/>
    </location>
</feature>
<evidence type="ECO:0000313" key="2">
    <source>
        <dbReference type="EMBL" id="ANB78125.1"/>
    </source>
</evidence>
<protein>
    <submittedName>
        <fullName evidence="2">Uncharacterized protein</fullName>
    </submittedName>
</protein>
<proteinExistence type="predicted"/>
<name>A0A167WSS2_9BURK</name>
<geneLocation type="plasmid" evidence="3">
    <name>polga3</name>
</geneLocation>
<dbReference type="KEGG" id="buz:AYM40_37810"/>
<dbReference type="AlphaFoldDB" id="A0A167WSS2"/>
<evidence type="ECO:0000256" key="1">
    <source>
        <dbReference type="SAM" id="MobiDB-lite"/>
    </source>
</evidence>